<feature type="region of interest" description="Disordered" evidence="1">
    <location>
        <begin position="22"/>
        <end position="48"/>
    </location>
</feature>
<comment type="caution">
    <text evidence="2">The sequence shown here is derived from an EMBL/GenBank/DDBJ whole genome shotgun (WGS) entry which is preliminary data.</text>
</comment>
<protein>
    <submittedName>
        <fullName evidence="2">29967_t:CDS:1</fullName>
    </submittedName>
</protein>
<dbReference type="Proteomes" id="UP000789901">
    <property type="component" value="Unassembled WGS sequence"/>
</dbReference>
<proteinExistence type="predicted"/>
<keyword evidence="3" id="KW-1185">Reference proteome</keyword>
<dbReference type="EMBL" id="CAJVQB010001473">
    <property type="protein sequence ID" value="CAG8537173.1"/>
    <property type="molecule type" value="Genomic_DNA"/>
</dbReference>
<evidence type="ECO:0000256" key="1">
    <source>
        <dbReference type="SAM" id="MobiDB-lite"/>
    </source>
</evidence>
<feature type="compositionally biased region" description="Basic and acidic residues" evidence="1">
    <location>
        <begin position="78"/>
        <end position="93"/>
    </location>
</feature>
<reference evidence="2 3" key="1">
    <citation type="submission" date="2021-06" db="EMBL/GenBank/DDBJ databases">
        <authorList>
            <person name="Kallberg Y."/>
            <person name="Tangrot J."/>
            <person name="Rosling A."/>
        </authorList>
    </citation>
    <scope>NUCLEOTIDE SEQUENCE [LARGE SCALE GENOMIC DNA]</scope>
    <source>
        <strain evidence="2 3">120-4 pot B 10/14</strain>
    </source>
</reference>
<evidence type="ECO:0000313" key="2">
    <source>
        <dbReference type="EMBL" id="CAG8537173.1"/>
    </source>
</evidence>
<accession>A0ABN7U8M6</accession>
<feature type="region of interest" description="Disordered" evidence="1">
    <location>
        <begin position="65"/>
        <end position="93"/>
    </location>
</feature>
<gene>
    <name evidence="2" type="ORF">GMARGA_LOCUS3906</name>
</gene>
<sequence>MLEGIGRGLEALFGYISGFKIDKKDKGNENRTKKSKANPKEETKIEELETKKDDCSQIRIRVEKKDKKDENKAIVGEEVSKNRIGDEKGGLEK</sequence>
<evidence type="ECO:0000313" key="3">
    <source>
        <dbReference type="Proteomes" id="UP000789901"/>
    </source>
</evidence>
<organism evidence="2 3">
    <name type="scientific">Gigaspora margarita</name>
    <dbReference type="NCBI Taxonomy" id="4874"/>
    <lineage>
        <taxon>Eukaryota</taxon>
        <taxon>Fungi</taxon>
        <taxon>Fungi incertae sedis</taxon>
        <taxon>Mucoromycota</taxon>
        <taxon>Glomeromycotina</taxon>
        <taxon>Glomeromycetes</taxon>
        <taxon>Diversisporales</taxon>
        <taxon>Gigasporaceae</taxon>
        <taxon>Gigaspora</taxon>
    </lineage>
</organism>
<name>A0ABN7U8M6_GIGMA</name>